<dbReference type="CDD" id="cd14279">
    <property type="entry name" value="CUE"/>
    <property type="match status" value="2"/>
</dbReference>
<evidence type="ECO:0000313" key="11">
    <source>
        <dbReference type="Proteomes" id="UP000192257"/>
    </source>
</evidence>
<dbReference type="Gene3D" id="1.10.8.10">
    <property type="entry name" value="DNA helicase RuvA subunit, C-terminal domain"/>
    <property type="match status" value="1"/>
</dbReference>
<protein>
    <submittedName>
        <fullName evidence="10">Uncharacterized protein</fullName>
    </submittedName>
</protein>
<evidence type="ECO:0000256" key="2">
    <source>
        <dbReference type="ARBA" id="ARBA00022771"/>
    </source>
</evidence>
<dbReference type="AlphaFoldDB" id="A0A1X0P3G2"/>
<evidence type="ECO:0000256" key="4">
    <source>
        <dbReference type="PROSITE-ProRule" id="PRU00723"/>
    </source>
</evidence>
<dbReference type="GO" id="GO:0008270">
    <property type="term" value="F:zinc ion binding"/>
    <property type="evidence" value="ECO:0007669"/>
    <property type="project" value="UniProtKB-KW"/>
</dbReference>
<organism evidence="10 11">
    <name type="scientific">Trypanosoma theileri</name>
    <dbReference type="NCBI Taxonomy" id="67003"/>
    <lineage>
        <taxon>Eukaryota</taxon>
        <taxon>Discoba</taxon>
        <taxon>Euglenozoa</taxon>
        <taxon>Kinetoplastea</taxon>
        <taxon>Metakinetoplastina</taxon>
        <taxon>Trypanosomatida</taxon>
        <taxon>Trypanosomatidae</taxon>
        <taxon>Trypanosoma</taxon>
    </lineage>
</organism>
<dbReference type="InterPro" id="IPR036063">
    <property type="entry name" value="Smr_dom_sf"/>
</dbReference>
<dbReference type="PANTHER" id="PTHR46535">
    <property type="entry name" value="NEDD4-BINDING PROTEIN 2"/>
    <property type="match status" value="1"/>
</dbReference>
<dbReference type="InterPro" id="IPR003892">
    <property type="entry name" value="CUE"/>
</dbReference>
<dbReference type="SUPFAM" id="SSF160443">
    <property type="entry name" value="SMR domain-like"/>
    <property type="match status" value="1"/>
</dbReference>
<dbReference type="CDD" id="cd14270">
    <property type="entry name" value="UBA"/>
    <property type="match status" value="1"/>
</dbReference>
<reference evidence="10 11" key="1">
    <citation type="submission" date="2017-03" db="EMBL/GenBank/DDBJ databases">
        <title>An alternative strategy for trypanosome survival in the mammalian bloodstream revealed through genome and transcriptome analysis of the ubiquitous bovine parasite Trypanosoma (Megatrypanum) theileri.</title>
        <authorList>
            <person name="Kelly S."/>
            <person name="Ivens A."/>
            <person name="Mott A."/>
            <person name="O'Neill E."/>
            <person name="Emms D."/>
            <person name="Macleod O."/>
            <person name="Voorheis P."/>
            <person name="Matthews J."/>
            <person name="Matthews K."/>
            <person name="Carrington M."/>
        </authorList>
    </citation>
    <scope>NUCLEOTIDE SEQUENCE [LARGE SCALE GENOMIC DNA]</scope>
    <source>
        <strain evidence="10">Edinburgh</strain>
    </source>
</reference>
<feature type="domain" description="C3H1-type" evidence="7">
    <location>
        <begin position="294"/>
        <end position="321"/>
    </location>
</feature>
<dbReference type="SUPFAM" id="SSF90229">
    <property type="entry name" value="CCCH zinc finger"/>
    <property type="match status" value="1"/>
</dbReference>
<evidence type="ECO:0000259" key="6">
    <source>
        <dbReference type="PROSITE" id="PS50030"/>
    </source>
</evidence>
<dbReference type="Pfam" id="PF01713">
    <property type="entry name" value="Smr"/>
    <property type="match status" value="1"/>
</dbReference>
<dbReference type="SMART" id="SM00356">
    <property type="entry name" value="ZnF_C3H1"/>
    <property type="match status" value="3"/>
</dbReference>
<dbReference type="Proteomes" id="UP000192257">
    <property type="component" value="Unassembled WGS sequence"/>
</dbReference>
<dbReference type="PANTHER" id="PTHR46535:SF1">
    <property type="entry name" value="NEDD4-BINDING PROTEIN 2"/>
    <property type="match status" value="1"/>
</dbReference>
<dbReference type="RefSeq" id="XP_028885299.1">
    <property type="nucleotide sequence ID" value="XM_029023275.1"/>
</dbReference>
<name>A0A1X0P3G2_9TRYP</name>
<feature type="zinc finger region" description="C3H1-type" evidence="4">
    <location>
        <begin position="100"/>
        <end position="127"/>
    </location>
</feature>
<dbReference type="GO" id="GO:0043130">
    <property type="term" value="F:ubiquitin binding"/>
    <property type="evidence" value="ECO:0007669"/>
    <property type="project" value="InterPro"/>
</dbReference>
<dbReference type="Pfam" id="PF08590">
    <property type="entry name" value="DUF1771"/>
    <property type="match status" value="1"/>
</dbReference>
<dbReference type="PROSITE" id="PS50828">
    <property type="entry name" value="SMR"/>
    <property type="match status" value="1"/>
</dbReference>
<gene>
    <name evidence="10" type="ORF">TM35_000062380</name>
</gene>
<dbReference type="GO" id="GO:0004519">
    <property type="term" value="F:endonuclease activity"/>
    <property type="evidence" value="ECO:0007669"/>
    <property type="project" value="TreeGrafter"/>
</dbReference>
<proteinExistence type="predicted"/>
<keyword evidence="1 4" id="KW-0479">Metal-binding</keyword>
<dbReference type="SMART" id="SM01162">
    <property type="entry name" value="DUF1771"/>
    <property type="match status" value="1"/>
</dbReference>
<dbReference type="GO" id="GO:0005634">
    <property type="term" value="C:nucleus"/>
    <property type="evidence" value="ECO:0007669"/>
    <property type="project" value="TreeGrafter"/>
</dbReference>
<dbReference type="VEuPathDB" id="TriTrypDB:TM35_000062380"/>
<dbReference type="EMBL" id="NBCO01000006">
    <property type="protein sequence ID" value="ORC91233.1"/>
    <property type="molecule type" value="Genomic_DNA"/>
</dbReference>
<evidence type="ECO:0000256" key="5">
    <source>
        <dbReference type="SAM" id="MobiDB-lite"/>
    </source>
</evidence>
<dbReference type="InterPro" id="IPR015940">
    <property type="entry name" value="UBA"/>
</dbReference>
<sequence>MKRYENDAKKLQSLGFSKTKSLQALKDTGGNYNLALKTLNQQCEQRAPAPVPVKTEVRKKNPDPETTEVITSTPPKRERKHPCIAQFKTCYFGDRCLLRDYPANTCINYFNGSCLYGEFCTKLHHVDGVDIRADRRPPVRGNTLKLPTGVIVDVSESSGGHVLIGRVVSNPADTDKDFDNNVIEPLPHPGRFNRIQGSEPTYTDPHAPNWQTEQIPSVNAPKPFLEAVKKNSSGQQEESSHPPRILQVVKSQSSPSSTTTSPPPQASLSKPRAKHPCLAQFGSCKYGKECNHSEVDADVCVFFLNGHCNRGSTCLYRHEMGIDCLLPTRPVLQEQSNESLSNNQTMKRLEGRQEKDKMAVVLREEEKEEEAVWEKQPTGVMLSDFLSDVEVNESEAIFQEQNYSQEQYSYQPSDDKELEALMGLLEAFPSAEPYLLLQTLRCANGDVNFVADTLSKLDGFESAEEINAILWEERAKEDTSVQEAGLQSNHECFLTLCTLFPAVETSSIEAVLSRCNGDYAEAYDTLLCSVENLTRRDYGNHWNGNIKPADELRLQKLYAMFPSLPKEVIRSTFGASGSDVTKTSTALNEMIAEFLKFENETTKTTTNNSVSTVPRVSDRSYKTTQEPLPSHLLQPSATREEVQKFCDEVEPELRSMGDWRRVRERAYIINSCRLRVMSQASAAYLRGDGKTAKALSRHGKQLGLEYNRLNRIAMVALERERLTSNPASTLDLHGFHRDEVVEVLRRRVELCVRKKIRRLTIVVGCGHHSRRGYSTIYPAVLQQLQQDPQLKGIVEIKSMKPAFFEVLVTSRKE</sequence>
<dbReference type="SMART" id="SM00463">
    <property type="entry name" value="SMR"/>
    <property type="match status" value="1"/>
</dbReference>
<dbReference type="InterPro" id="IPR036855">
    <property type="entry name" value="Znf_CCCH_sf"/>
</dbReference>
<evidence type="ECO:0000313" key="10">
    <source>
        <dbReference type="EMBL" id="ORC91233.1"/>
    </source>
</evidence>
<feature type="zinc finger region" description="C3H1-type" evidence="4">
    <location>
        <begin position="294"/>
        <end position="321"/>
    </location>
</feature>
<dbReference type="GeneID" id="39983055"/>
<feature type="domain" description="Smr" evidence="8">
    <location>
        <begin position="730"/>
        <end position="786"/>
    </location>
</feature>
<dbReference type="PROSITE" id="PS51140">
    <property type="entry name" value="CUE"/>
    <property type="match status" value="1"/>
</dbReference>
<dbReference type="InterPro" id="IPR052772">
    <property type="entry name" value="Endo/PolyKinase_Domain-Protein"/>
</dbReference>
<dbReference type="InterPro" id="IPR013899">
    <property type="entry name" value="DUF1771"/>
</dbReference>
<dbReference type="InterPro" id="IPR000571">
    <property type="entry name" value="Znf_CCCH"/>
</dbReference>
<evidence type="ECO:0000259" key="8">
    <source>
        <dbReference type="PROSITE" id="PS50828"/>
    </source>
</evidence>
<dbReference type="SMART" id="SM00546">
    <property type="entry name" value="CUE"/>
    <property type="match status" value="3"/>
</dbReference>
<feature type="compositionally biased region" description="Low complexity" evidence="5">
    <location>
        <begin position="251"/>
        <end position="260"/>
    </location>
</feature>
<keyword evidence="3 4" id="KW-0862">Zinc</keyword>
<dbReference type="SUPFAM" id="SSF46934">
    <property type="entry name" value="UBA-like"/>
    <property type="match status" value="2"/>
</dbReference>
<feature type="region of interest" description="Disordered" evidence="5">
    <location>
        <begin position="605"/>
        <end position="629"/>
    </location>
</feature>
<dbReference type="Gene3D" id="3.30.1370.110">
    <property type="match status" value="1"/>
</dbReference>
<feature type="region of interest" description="Disordered" evidence="5">
    <location>
        <begin position="56"/>
        <end position="75"/>
    </location>
</feature>
<evidence type="ECO:0000259" key="9">
    <source>
        <dbReference type="PROSITE" id="PS51140"/>
    </source>
</evidence>
<evidence type="ECO:0000256" key="1">
    <source>
        <dbReference type="ARBA" id="ARBA00022723"/>
    </source>
</evidence>
<evidence type="ECO:0000256" key="3">
    <source>
        <dbReference type="ARBA" id="ARBA00022833"/>
    </source>
</evidence>
<feature type="domain" description="C3H1-type" evidence="7">
    <location>
        <begin position="100"/>
        <end position="127"/>
    </location>
</feature>
<dbReference type="InterPro" id="IPR009060">
    <property type="entry name" value="UBA-like_sf"/>
</dbReference>
<feature type="region of interest" description="Disordered" evidence="5">
    <location>
        <begin position="170"/>
        <end position="272"/>
    </location>
</feature>
<dbReference type="OrthoDB" id="3231855at2759"/>
<evidence type="ECO:0000259" key="7">
    <source>
        <dbReference type="PROSITE" id="PS50103"/>
    </source>
</evidence>
<feature type="domain" description="UBA" evidence="6">
    <location>
        <begin position="2"/>
        <end position="42"/>
    </location>
</feature>
<dbReference type="PROSITE" id="PS50103">
    <property type="entry name" value="ZF_C3H1"/>
    <property type="match status" value="2"/>
</dbReference>
<dbReference type="PROSITE" id="PS50030">
    <property type="entry name" value="UBA"/>
    <property type="match status" value="1"/>
</dbReference>
<dbReference type="InterPro" id="IPR002625">
    <property type="entry name" value="Smr_dom"/>
</dbReference>
<dbReference type="STRING" id="67003.A0A1X0P3G2"/>
<comment type="caution">
    <text evidence="10">The sequence shown here is derived from an EMBL/GenBank/DDBJ whole genome shotgun (WGS) entry which is preliminary data.</text>
</comment>
<keyword evidence="11" id="KW-1185">Reference proteome</keyword>
<accession>A0A1X0P3G2</accession>
<keyword evidence="2 4" id="KW-0863">Zinc-finger</keyword>
<feature type="domain" description="CUE" evidence="9">
    <location>
        <begin position="488"/>
        <end position="531"/>
    </location>
</feature>